<evidence type="ECO:0000313" key="5">
    <source>
        <dbReference type="EMBL" id="RAW51371.1"/>
    </source>
</evidence>
<evidence type="ECO:0000259" key="4">
    <source>
        <dbReference type="SMART" id="SM00903"/>
    </source>
</evidence>
<dbReference type="EMBL" id="PRKZ01000002">
    <property type="protein sequence ID" value="RAW51371.1"/>
    <property type="molecule type" value="Genomic_DNA"/>
</dbReference>
<accession>A0A329TNU0</accession>
<comment type="caution">
    <text evidence="5">The sequence shown here is derived from an EMBL/GenBank/DDBJ whole genome shotgun (WGS) entry which is preliminary data.</text>
</comment>
<feature type="domain" description="Flavin reductase like" evidence="4">
    <location>
        <begin position="11"/>
        <end position="159"/>
    </location>
</feature>
<dbReference type="PANTHER" id="PTHR43567:SF1">
    <property type="entry name" value="FLAVOREDOXIN"/>
    <property type="match status" value="1"/>
</dbReference>
<keyword evidence="2" id="KW-0285">Flavoprotein</keyword>
<dbReference type="SMART" id="SM00903">
    <property type="entry name" value="Flavin_Reduct"/>
    <property type="match status" value="1"/>
</dbReference>
<proteinExistence type="inferred from homology"/>
<evidence type="ECO:0000256" key="3">
    <source>
        <dbReference type="ARBA" id="ARBA00038054"/>
    </source>
</evidence>
<dbReference type="GO" id="GO:0016646">
    <property type="term" value="F:oxidoreductase activity, acting on the CH-NH group of donors, NAD or NADP as acceptor"/>
    <property type="evidence" value="ECO:0007669"/>
    <property type="project" value="UniProtKB-ARBA"/>
</dbReference>
<evidence type="ECO:0000256" key="2">
    <source>
        <dbReference type="ARBA" id="ARBA00022630"/>
    </source>
</evidence>
<reference evidence="5 6" key="1">
    <citation type="submission" date="2018-02" db="EMBL/GenBank/DDBJ databases">
        <title>Complete genome sequencing of Faecalibacterium prausnitzii strains isolated from the human gut.</title>
        <authorList>
            <person name="Fitzgerald B.C."/>
            <person name="Shkoporov A.N."/>
            <person name="Ross P.R."/>
            <person name="Hill C."/>
        </authorList>
    </citation>
    <scope>NUCLEOTIDE SEQUENCE [LARGE SCALE GENOMIC DNA]</scope>
    <source>
        <strain evidence="5 6">APC942/8-14-2</strain>
    </source>
</reference>
<sequence>MRKNFGAKPYLYPQPVMIIGTYDENGNANAMSAAWGGMAGANKIMIDLSSHKTTDNIQLNRAFTVSVGDVKHLTACDYVGMVSAHNAPDKMEKAGFATTKSNFVNAPILNELPLTLECELLDVIEGSLYLGEIKNVSMDESILGEDGELDLTKFVPITYDPIHHGYYPLGQRVGNAFADGAKLK</sequence>
<dbReference type="InterPro" id="IPR002563">
    <property type="entry name" value="Flavin_Rdtase-like_dom"/>
</dbReference>
<comment type="cofactor">
    <cofactor evidence="1">
        <name>FMN</name>
        <dbReference type="ChEBI" id="CHEBI:58210"/>
    </cofactor>
</comment>
<dbReference type="PANTHER" id="PTHR43567">
    <property type="entry name" value="FLAVOREDOXIN-RELATED-RELATED"/>
    <property type="match status" value="1"/>
</dbReference>
<dbReference type="Proteomes" id="UP000251634">
    <property type="component" value="Unassembled WGS sequence"/>
</dbReference>
<dbReference type="InterPro" id="IPR052174">
    <property type="entry name" value="Flavoredoxin"/>
</dbReference>
<evidence type="ECO:0000313" key="6">
    <source>
        <dbReference type="Proteomes" id="UP000251634"/>
    </source>
</evidence>
<protein>
    <submittedName>
        <fullName evidence="5">Flavin oxidoreductase</fullName>
    </submittedName>
</protein>
<dbReference type="Pfam" id="PF01613">
    <property type="entry name" value="Flavin_Reduct"/>
    <property type="match status" value="1"/>
</dbReference>
<name>A0A329TNU0_9FIRM</name>
<dbReference type="Gene3D" id="2.30.110.10">
    <property type="entry name" value="Electron Transport, Fmn-binding Protein, Chain A"/>
    <property type="match status" value="1"/>
</dbReference>
<gene>
    <name evidence="5" type="ORF">C4N25_05145</name>
</gene>
<dbReference type="SUPFAM" id="SSF50475">
    <property type="entry name" value="FMN-binding split barrel"/>
    <property type="match status" value="1"/>
</dbReference>
<comment type="similarity">
    <text evidence="3">Belongs to the flavoredoxin family.</text>
</comment>
<evidence type="ECO:0000256" key="1">
    <source>
        <dbReference type="ARBA" id="ARBA00001917"/>
    </source>
</evidence>
<organism evidence="5 6">
    <name type="scientific">Faecalibacterium prausnitzii</name>
    <dbReference type="NCBI Taxonomy" id="853"/>
    <lineage>
        <taxon>Bacteria</taxon>
        <taxon>Bacillati</taxon>
        <taxon>Bacillota</taxon>
        <taxon>Clostridia</taxon>
        <taxon>Eubacteriales</taxon>
        <taxon>Oscillospiraceae</taxon>
        <taxon>Faecalibacterium</taxon>
    </lineage>
</organism>
<dbReference type="RefSeq" id="WP_112115214.1">
    <property type="nucleotide sequence ID" value="NZ_PRKZ01000002.1"/>
</dbReference>
<dbReference type="GO" id="GO:0010181">
    <property type="term" value="F:FMN binding"/>
    <property type="evidence" value="ECO:0007669"/>
    <property type="project" value="InterPro"/>
</dbReference>
<dbReference type="AlphaFoldDB" id="A0A329TNU0"/>
<dbReference type="InterPro" id="IPR012349">
    <property type="entry name" value="Split_barrel_FMN-bd"/>
</dbReference>